<organism evidence="13 14">
    <name type="scientific">Paracoccus alcaliphilus</name>
    <dbReference type="NCBI Taxonomy" id="34002"/>
    <lineage>
        <taxon>Bacteria</taxon>
        <taxon>Pseudomonadati</taxon>
        <taxon>Pseudomonadota</taxon>
        <taxon>Alphaproteobacteria</taxon>
        <taxon>Rhodobacterales</taxon>
        <taxon>Paracoccaceae</taxon>
        <taxon>Paracoccus</taxon>
    </lineage>
</organism>
<keyword evidence="3 9" id="KW-0813">Transport</keyword>
<dbReference type="OrthoDB" id="9810980at2"/>
<protein>
    <recommendedName>
        <fullName evidence="9">Membrane fusion protein (MFP) family protein</fullName>
    </recommendedName>
</protein>
<dbReference type="InterPro" id="IPR058982">
    <property type="entry name" value="Beta-barrel_AprE"/>
</dbReference>
<accession>A0A1H8L8Z1</accession>
<dbReference type="PRINTS" id="PR01490">
    <property type="entry name" value="RTXTOXIND"/>
</dbReference>
<evidence type="ECO:0000256" key="6">
    <source>
        <dbReference type="ARBA" id="ARBA00022692"/>
    </source>
</evidence>
<evidence type="ECO:0000256" key="4">
    <source>
        <dbReference type="ARBA" id="ARBA00022475"/>
    </source>
</evidence>
<dbReference type="STRING" id="34002.SAMN04489859_102844"/>
<reference evidence="13 14" key="1">
    <citation type="submission" date="2016-10" db="EMBL/GenBank/DDBJ databases">
        <authorList>
            <person name="de Groot N.N."/>
        </authorList>
    </citation>
    <scope>NUCLEOTIDE SEQUENCE [LARGE SCALE GENOMIC DNA]</scope>
    <source>
        <strain evidence="13 14">DSM 8512</strain>
    </source>
</reference>
<evidence type="ECO:0000256" key="3">
    <source>
        <dbReference type="ARBA" id="ARBA00022448"/>
    </source>
</evidence>
<dbReference type="GO" id="GO:0005886">
    <property type="term" value="C:plasma membrane"/>
    <property type="evidence" value="ECO:0007669"/>
    <property type="project" value="UniProtKB-SubCell"/>
</dbReference>
<evidence type="ECO:0000313" key="14">
    <source>
        <dbReference type="Proteomes" id="UP000199054"/>
    </source>
</evidence>
<dbReference type="EMBL" id="FODE01000028">
    <property type="protein sequence ID" value="SEO01266.1"/>
    <property type="molecule type" value="Genomic_DNA"/>
</dbReference>
<comment type="subcellular location">
    <subcellularLocation>
        <location evidence="1 9">Cell inner membrane</location>
        <topology evidence="1 9">Single-pass membrane protein</topology>
    </subcellularLocation>
</comment>
<dbReference type="Proteomes" id="UP000199054">
    <property type="component" value="Unassembled WGS sequence"/>
</dbReference>
<feature type="transmembrane region" description="Helical" evidence="9">
    <location>
        <begin position="67"/>
        <end position="87"/>
    </location>
</feature>
<dbReference type="InterPro" id="IPR050739">
    <property type="entry name" value="MFP"/>
</dbReference>
<gene>
    <name evidence="13" type="ORF">SAMN04489859_102844</name>
</gene>
<evidence type="ECO:0000256" key="2">
    <source>
        <dbReference type="ARBA" id="ARBA00009477"/>
    </source>
</evidence>
<evidence type="ECO:0000256" key="5">
    <source>
        <dbReference type="ARBA" id="ARBA00022519"/>
    </source>
</evidence>
<keyword evidence="5 9" id="KW-0997">Cell inner membrane</keyword>
<keyword evidence="14" id="KW-1185">Reference proteome</keyword>
<feature type="compositionally biased region" description="Pro residues" evidence="10">
    <location>
        <begin position="44"/>
        <end position="55"/>
    </location>
</feature>
<evidence type="ECO:0000313" key="13">
    <source>
        <dbReference type="EMBL" id="SEO01266.1"/>
    </source>
</evidence>
<comment type="similarity">
    <text evidence="2 9">Belongs to the membrane fusion protein (MFP) (TC 8.A.1) family.</text>
</comment>
<evidence type="ECO:0000256" key="10">
    <source>
        <dbReference type="SAM" id="MobiDB-lite"/>
    </source>
</evidence>
<dbReference type="GO" id="GO:0015031">
    <property type="term" value="P:protein transport"/>
    <property type="evidence" value="ECO:0007669"/>
    <property type="project" value="InterPro"/>
</dbReference>
<feature type="domain" description="AprE-like beta-barrel" evidence="12">
    <location>
        <begin position="376"/>
        <end position="465"/>
    </location>
</feature>
<evidence type="ECO:0000259" key="11">
    <source>
        <dbReference type="Pfam" id="PF25994"/>
    </source>
</evidence>
<name>A0A1H8L8Z1_9RHOB</name>
<dbReference type="PANTHER" id="PTHR30386">
    <property type="entry name" value="MEMBRANE FUSION SUBUNIT OF EMRAB-TOLC MULTIDRUG EFFLUX PUMP"/>
    <property type="match status" value="1"/>
</dbReference>
<sequence>MSSDSPGNPDDRKPAIPAEVLKGAPGPEGAARRKAALRAGDVPPADPLPPPPPISVPDAGRWPVRGAVTFGLIAILVLLGGFTLWALQSRISGAVVAQGQVEVEQQRQVVQHPDGGVVQTITVTDGQQVEAGQPLILLDGTLLRPELSIVESQYFEILARRGRLEAERDASEDIVFPQELLDAAETNPELASLVQGQRSLFDTRNYTLEQSLEQLARQTEQIGSQIDGIDAQITAIRQQGVLIGRELTDQESLLARGLAQASRVLALQREAARIDGELGELQASRASAETRQSELDIQRLRLGAERREDAETQLRDLGYRELELAERRRALTEQINRLEIRAPVSGLVYDLQVTTPRSVIRPADPLLYIIPQDRPLVIGARVATINIDEIQIGQPVALRFSAFSSRTTPEINGQLLRISPDVLVDEATRTPYYRAEVTIPPEELQKLGEMALIPGMPVEVYIQTGERSPMNYLLKPMTDYFSRAFREQ</sequence>
<keyword evidence="6 9" id="KW-0812">Transmembrane</keyword>
<evidence type="ECO:0000256" key="1">
    <source>
        <dbReference type="ARBA" id="ARBA00004377"/>
    </source>
</evidence>
<evidence type="ECO:0000259" key="12">
    <source>
        <dbReference type="Pfam" id="PF26002"/>
    </source>
</evidence>
<evidence type="ECO:0000256" key="7">
    <source>
        <dbReference type="ARBA" id="ARBA00022989"/>
    </source>
</evidence>
<dbReference type="SUPFAM" id="SSF111369">
    <property type="entry name" value="HlyD-like secretion proteins"/>
    <property type="match status" value="1"/>
</dbReference>
<feature type="domain" description="AprE-like long alpha-helical hairpin" evidence="11">
    <location>
        <begin position="145"/>
        <end position="333"/>
    </location>
</feature>
<feature type="region of interest" description="Disordered" evidence="10">
    <location>
        <begin position="1"/>
        <end position="56"/>
    </location>
</feature>
<dbReference type="RefSeq" id="WP_090614907.1">
    <property type="nucleotide sequence ID" value="NZ_CP067124.1"/>
</dbReference>
<dbReference type="InterPro" id="IPR010129">
    <property type="entry name" value="T1SS_HlyD"/>
</dbReference>
<dbReference type="Pfam" id="PF25994">
    <property type="entry name" value="HH_AprE"/>
    <property type="match status" value="1"/>
</dbReference>
<evidence type="ECO:0000256" key="8">
    <source>
        <dbReference type="ARBA" id="ARBA00023136"/>
    </source>
</evidence>
<keyword evidence="4 9" id="KW-1003">Cell membrane</keyword>
<dbReference type="NCBIfam" id="TIGR01843">
    <property type="entry name" value="type_I_hlyD"/>
    <property type="match status" value="1"/>
</dbReference>
<keyword evidence="8 9" id="KW-0472">Membrane</keyword>
<dbReference type="PANTHER" id="PTHR30386:SF17">
    <property type="entry name" value="ALKALINE PROTEASE SECRETION PROTEIN APRE"/>
    <property type="match status" value="1"/>
</dbReference>
<dbReference type="InterPro" id="IPR058781">
    <property type="entry name" value="HH_AprE-like"/>
</dbReference>
<dbReference type="Gene3D" id="2.40.30.170">
    <property type="match status" value="1"/>
</dbReference>
<evidence type="ECO:0000256" key="9">
    <source>
        <dbReference type="RuleBase" id="RU365093"/>
    </source>
</evidence>
<proteinExistence type="inferred from homology"/>
<dbReference type="AlphaFoldDB" id="A0A1H8L8Z1"/>
<dbReference type="Pfam" id="PF26002">
    <property type="entry name" value="Beta-barrel_AprE"/>
    <property type="match status" value="1"/>
</dbReference>
<keyword evidence="7 9" id="KW-1133">Transmembrane helix</keyword>